<gene>
    <name evidence="1" type="ORF">V8G54_012327</name>
</gene>
<dbReference type="Proteomes" id="UP001374535">
    <property type="component" value="Chromosome 4"/>
</dbReference>
<keyword evidence="2" id="KW-1185">Reference proteome</keyword>
<name>A0AAQ3S3P8_VIGMU</name>
<protein>
    <submittedName>
        <fullName evidence="1">Uncharacterized protein</fullName>
    </submittedName>
</protein>
<accession>A0AAQ3S3P8</accession>
<proteinExistence type="predicted"/>
<sequence>MEKVCIIGICEKWFDSFALSTPCQFYDFLSFLKTQQGQEGLHKLHTRTKLGKRSGGALTVFDTGFFAMFDAQWDDMTSTISSRRAEIEARLAKADATVCAFLLSTAISIAPTDSGSVSIQQFLDYLISTTSRSDSTILETTVLPFSTVSRSGSFLILHPPLRNGSFLVTFFSLLDSLALVSQGSRQSS</sequence>
<organism evidence="1 2">
    <name type="scientific">Vigna mungo</name>
    <name type="common">Black gram</name>
    <name type="synonym">Phaseolus mungo</name>
    <dbReference type="NCBI Taxonomy" id="3915"/>
    <lineage>
        <taxon>Eukaryota</taxon>
        <taxon>Viridiplantae</taxon>
        <taxon>Streptophyta</taxon>
        <taxon>Embryophyta</taxon>
        <taxon>Tracheophyta</taxon>
        <taxon>Spermatophyta</taxon>
        <taxon>Magnoliopsida</taxon>
        <taxon>eudicotyledons</taxon>
        <taxon>Gunneridae</taxon>
        <taxon>Pentapetalae</taxon>
        <taxon>rosids</taxon>
        <taxon>fabids</taxon>
        <taxon>Fabales</taxon>
        <taxon>Fabaceae</taxon>
        <taxon>Papilionoideae</taxon>
        <taxon>50 kb inversion clade</taxon>
        <taxon>NPAAA clade</taxon>
        <taxon>indigoferoid/millettioid clade</taxon>
        <taxon>Phaseoleae</taxon>
        <taxon>Vigna</taxon>
    </lineage>
</organism>
<evidence type="ECO:0000313" key="2">
    <source>
        <dbReference type="Proteomes" id="UP001374535"/>
    </source>
</evidence>
<reference evidence="1 2" key="1">
    <citation type="journal article" date="2023" name="Life. Sci Alliance">
        <title>Evolutionary insights into 3D genome organization and epigenetic landscape of Vigna mungo.</title>
        <authorList>
            <person name="Junaid A."/>
            <person name="Singh B."/>
            <person name="Bhatia S."/>
        </authorList>
    </citation>
    <scope>NUCLEOTIDE SEQUENCE [LARGE SCALE GENOMIC DNA]</scope>
    <source>
        <strain evidence="1">Urdbean</strain>
    </source>
</reference>
<dbReference type="EMBL" id="CP144697">
    <property type="protein sequence ID" value="WVZ14761.1"/>
    <property type="molecule type" value="Genomic_DNA"/>
</dbReference>
<dbReference type="AlphaFoldDB" id="A0AAQ3S3P8"/>
<evidence type="ECO:0000313" key="1">
    <source>
        <dbReference type="EMBL" id="WVZ14761.1"/>
    </source>
</evidence>